<feature type="transmembrane region" description="Helical" evidence="1">
    <location>
        <begin position="12"/>
        <end position="35"/>
    </location>
</feature>
<accession>A0A1M5C7Q2</accession>
<dbReference type="SUPFAM" id="SSF103088">
    <property type="entry name" value="OmpA-like"/>
    <property type="match status" value="1"/>
</dbReference>
<dbReference type="Gene3D" id="3.30.1330.60">
    <property type="entry name" value="OmpA-like domain"/>
    <property type="match status" value="1"/>
</dbReference>
<keyword evidence="3" id="KW-1185">Reference proteome</keyword>
<name>A0A1M5C7Q2_VIBGA</name>
<protein>
    <submittedName>
        <fullName evidence="2">OmpA family protein</fullName>
    </submittedName>
</protein>
<dbReference type="Proteomes" id="UP000184159">
    <property type="component" value="Unassembled WGS sequence"/>
</dbReference>
<feature type="transmembrane region" description="Helical" evidence="1">
    <location>
        <begin position="117"/>
        <end position="140"/>
    </location>
</feature>
<reference evidence="3" key="1">
    <citation type="submission" date="2016-11" db="EMBL/GenBank/DDBJ databases">
        <authorList>
            <person name="Varghese N."/>
            <person name="Submissions S."/>
        </authorList>
    </citation>
    <scope>NUCLEOTIDE SEQUENCE [LARGE SCALE GENOMIC DNA]</scope>
    <source>
        <strain evidence="3">DSM 21264</strain>
    </source>
</reference>
<feature type="transmembrane region" description="Helical" evidence="1">
    <location>
        <begin position="146"/>
        <end position="167"/>
    </location>
</feature>
<feature type="transmembrane region" description="Helical" evidence="1">
    <location>
        <begin position="174"/>
        <end position="195"/>
    </location>
</feature>
<evidence type="ECO:0000313" key="3">
    <source>
        <dbReference type="Proteomes" id="UP000184159"/>
    </source>
</evidence>
<dbReference type="EMBL" id="FQUH01000011">
    <property type="protein sequence ID" value="SHF50432.1"/>
    <property type="molecule type" value="Genomic_DNA"/>
</dbReference>
<keyword evidence="1" id="KW-0472">Membrane</keyword>
<dbReference type="InterPro" id="IPR036737">
    <property type="entry name" value="OmpA-like_sf"/>
</dbReference>
<organism evidence="2 3">
    <name type="scientific">Vibrio gazogenes DSM 21264 = NBRC 103151</name>
    <dbReference type="NCBI Taxonomy" id="1123492"/>
    <lineage>
        <taxon>Bacteria</taxon>
        <taxon>Pseudomonadati</taxon>
        <taxon>Pseudomonadota</taxon>
        <taxon>Gammaproteobacteria</taxon>
        <taxon>Vibrionales</taxon>
        <taxon>Vibrionaceae</taxon>
        <taxon>Vibrio</taxon>
    </lineage>
</organism>
<keyword evidence="1" id="KW-0812">Transmembrane</keyword>
<sequence>MTTQKISESISVISKVGFFLGTVIILIYCSMIGFYPQGLTLGDGVFIGFVFLSFGFLATLFIFLFSISSLSLINALIFLFRLPSFVFKTLSMTKKEKHLRGMVFGGMLKNFIKDHHIGSISFLGLVWLIPLIYILCQYATVRDSDWFATLLMFTPLLYCGIACKMYLNHKEKNIFNSLVTLFILLTPFMVIPGLFKYTLYTAMENIGVRDNHVSLYINNQYVPVVNNIISKNDLSDYQVTNIDGNFSKIDNVDVIFTGAGNRSLLRLADKRVSVDFVLPSDAFYTEKSHLNHDLNRLIAAIQANSSDAFKQNKASFDYHHMVLNFGSYGYFKVGEYTVSPRFETAITSILNPLFDVLSQYPEQIQSLEVIGLSSQEWKGSRDDLDAYKYNYDLSVKRALAVSNVLFESEMLQPYGQWLSDKLVIRGELSRQDGRDKKSDRRVIIKLNLKQ</sequence>
<feature type="transmembrane region" description="Helical" evidence="1">
    <location>
        <begin position="47"/>
        <end position="80"/>
    </location>
</feature>
<keyword evidence="1" id="KW-1133">Transmembrane helix</keyword>
<evidence type="ECO:0000313" key="2">
    <source>
        <dbReference type="EMBL" id="SHF50432.1"/>
    </source>
</evidence>
<proteinExistence type="predicted"/>
<evidence type="ECO:0000256" key="1">
    <source>
        <dbReference type="SAM" id="Phobius"/>
    </source>
</evidence>
<dbReference type="AlphaFoldDB" id="A0A1M5C7Q2"/>
<gene>
    <name evidence="2" type="ORF">SAMN02745781_02459</name>
</gene>